<dbReference type="EMBL" id="ONZP01000356">
    <property type="protein sequence ID" value="SPJ82338.1"/>
    <property type="molecule type" value="Genomic_DNA"/>
</dbReference>
<name>A0AAE8SLD2_9HYPO</name>
<gene>
    <name evidence="1" type="ORF">FTOL_09743</name>
</gene>
<dbReference type="AlphaFoldDB" id="A0AAE8SLD2"/>
<comment type="caution">
    <text evidence="1">The sequence shown here is derived from an EMBL/GenBank/DDBJ whole genome shotgun (WGS) entry which is preliminary data.</text>
</comment>
<evidence type="ECO:0000313" key="2">
    <source>
        <dbReference type="Proteomes" id="UP001187734"/>
    </source>
</evidence>
<accession>A0AAE8SLD2</accession>
<proteinExistence type="predicted"/>
<sequence>MVDSPGSFCYKSIAVSSCFHIDGSRKAMHAYRVDSQLSVKSASLPVQYGND</sequence>
<reference evidence="1" key="1">
    <citation type="submission" date="2018-03" db="EMBL/GenBank/DDBJ databases">
        <authorList>
            <person name="Guldener U."/>
        </authorList>
    </citation>
    <scope>NUCLEOTIDE SEQUENCE</scope>
</reference>
<dbReference type="Proteomes" id="UP001187734">
    <property type="component" value="Unassembled WGS sequence"/>
</dbReference>
<organism evidence="1 2">
    <name type="scientific">Fusarium torulosum</name>
    <dbReference type="NCBI Taxonomy" id="33205"/>
    <lineage>
        <taxon>Eukaryota</taxon>
        <taxon>Fungi</taxon>
        <taxon>Dikarya</taxon>
        <taxon>Ascomycota</taxon>
        <taxon>Pezizomycotina</taxon>
        <taxon>Sordariomycetes</taxon>
        <taxon>Hypocreomycetidae</taxon>
        <taxon>Hypocreales</taxon>
        <taxon>Nectriaceae</taxon>
        <taxon>Fusarium</taxon>
    </lineage>
</organism>
<keyword evidence="2" id="KW-1185">Reference proteome</keyword>
<protein>
    <submittedName>
        <fullName evidence="1">Uncharacterized protein</fullName>
    </submittedName>
</protein>
<evidence type="ECO:0000313" key="1">
    <source>
        <dbReference type="EMBL" id="SPJ82338.1"/>
    </source>
</evidence>